<sequence>MTAKKPDSDVIAEALSEDFLRDTEDLGCNESAAMKILDINEQYHSFMNKISSGAFDYSNFARTLIEDDIASNDLILSDAELTQQGLRAPMDDLPLNN</sequence>
<protein>
    <submittedName>
        <fullName evidence="1">Uncharacterized protein</fullName>
    </submittedName>
</protein>
<dbReference type="AlphaFoldDB" id="J9E1D2"/>
<accession>J9E1D2</accession>
<evidence type="ECO:0000313" key="1">
    <source>
        <dbReference type="EMBL" id="EJW21719.1"/>
    </source>
</evidence>
<dbReference type="STRING" id="1220535.IMCC14465_01130"/>
<evidence type="ECO:0000313" key="2">
    <source>
        <dbReference type="Proteomes" id="UP000004836"/>
    </source>
</evidence>
<comment type="caution">
    <text evidence="1">The sequence shown here is derived from an EMBL/GenBank/DDBJ whole genome shotgun (WGS) entry which is preliminary data.</text>
</comment>
<reference evidence="1 2" key="1">
    <citation type="journal article" date="2012" name="J. Bacteriol.">
        <title>Genome Sequence of Strain IMCC14465, Isolated from the East Sea, Belonging to the PS1 Clade of Alphaproteobacteria.</title>
        <authorList>
            <person name="Yang S.J."/>
            <person name="Kang I."/>
            <person name="Cho J.C."/>
        </authorList>
    </citation>
    <scope>NUCLEOTIDE SEQUENCE [LARGE SCALE GENOMIC DNA]</scope>
    <source>
        <strain evidence="1 2">IMCC14465</strain>
    </source>
</reference>
<keyword evidence="2" id="KW-1185">Reference proteome</keyword>
<dbReference type="Proteomes" id="UP000004836">
    <property type="component" value="Unassembled WGS sequence"/>
</dbReference>
<organism evidence="1 2">
    <name type="scientific">alpha proteobacterium IMCC14465</name>
    <dbReference type="NCBI Taxonomy" id="1220535"/>
    <lineage>
        <taxon>Bacteria</taxon>
        <taxon>Pseudomonadati</taxon>
        <taxon>Pseudomonadota</taxon>
        <taxon>Alphaproteobacteria</taxon>
        <taxon>PS1 clade</taxon>
    </lineage>
</organism>
<dbReference type="EMBL" id="ALYF01000002">
    <property type="protein sequence ID" value="EJW21719.1"/>
    <property type="molecule type" value="Genomic_DNA"/>
</dbReference>
<gene>
    <name evidence="1" type="ORF">IMCC14465_01130</name>
</gene>
<proteinExistence type="predicted"/>
<name>J9E1D2_9PROT</name>